<evidence type="ECO:0000313" key="11">
    <source>
        <dbReference type="Proteomes" id="UP000185739"/>
    </source>
</evidence>
<name>A0A1H5RZ37_9RHOO</name>
<dbReference type="HAMAP" id="MF_00265">
    <property type="entry name" value="VapC_Nob1"/>
    <property type="match status" value="1"/>
</dbReference>
<dbReference type="GO" id="GO:0016787">
    <property type="term" value="F:hydrolase activity"/>
    <property type="evidence" value="ECO:0007669"/>
    <property type="project" value="UniProtKB-KW"/>
</dbReference>
<dbReference type="RefSeq" id="WP_075148479.1">
    <property type="nucleotide sequence ID" value="NZ_CP018839.1"/>
</dbReference>
<keyword evidence="8" id="KW-0800">Toxin</keyword>
<sequence>MYLLDTNIISELRKGACANAGVTAFFATLAAEDIYLSVQTIGELRRGLEHIRHRGDREQAARLETWLDGVVAGYADRILGFDVDCAQLWGSLMSPSPQHPIDKQIAAIALIHDLMVVTRNTDDFRPTGVRCINPFCSN</sequence>
<evidence type="ECO:0000256" key="3">
    <source>
        <dbReference type="ARBA" id="ARBA00022722"/>
    </source>
</evidence>
<dbReference type="CDD" id="cd18746">
    <property type="entry name" value="PIN_VapC4-5_FitB-like"/>
    <property type="match status" value="1"/>
</dbReference>
<dbReference type="GO" id="GO:0004540">
    <property type="term" value="F:RNA nuclease activity"/>
    <property type="evidence" value="ECO:0007669"/>
    <property type="project" value="InterPro"/>
</dbReference>
<organism evidence="10 11">
    <name type="scientific">Thauera chlorobenzoica</name>
    <dbReference type="NCBI Taxonomy" id="96773"/>
    <lineage>
        <taxon>Bacteria</taxon>
        <taxon>Pseudomonadati</taxon>
        <taxon>Pseudomonadota</taxon>
        <taxon>Betaproteobacteria</taxon>
        <taxon>Rhodocyclales</taxon>
        <taxon>Zoogloeaceae</taxon>
        <taxon>Thauera</taxon>
    </lineage>
</organism>
<dbReference type="AlphaFoldDB" id="A0A1H5RZ37"/>
<evidence type="ECO:0000313" key="10">
    <source>
        <dbReference type="EMBL" id="APR05062.1"/>
    </source>
</evidence>
<comment type="similarity">
    <text evidence="7 8">Belongs to the PINc/VapC protein family.</text>
</comment>
<evidence type="ECO:0000256" key="1">
    <source>
        <dbReference type="ARBA" id="ARBA00001946"/>
    </source>
</evidence>
<comment type="cofactor">
    <cofactor evidence="1 8">
        <name>Mg(2+)</name>
        <dbReference type="ChEBI" id="CHEBI:18420"/>
    </cofactor>
</comment>
<dbReference type="InterPro" id="IPR029060">
    <property type="entry name" value="PIN-like_dom_sf"/>
</dbReference>
<feature type="binding site" evidence="8">
    <location>
        <position position="5"/>
    </location>
    <ligand>
        <name>Mg(2+)</name>
        <dbReference type="ChEBI" id="CHEBI:18420"/>
    </ligand>
</feature>
<dbReference type="Pfam" id="PF01850">
    <property type="entry name" value="PIN"/>
    <property type="match status" value="1"/>
</dbReference>
<dbReference type="EMBL" id="CP018839">
    <property type="protein sequence ID" value="APR05062.1"/>
    <property type="molecule type" value="Genomic_DNA"/>
</dbReference>
<dbReference type="SUPFAM" id="SSF88723">
    <property type="entry name" value="PIN domain-like"/>
    <property type="match status" value="1"/>
</dbReference>
<proteinExistence type="inferred from homology"/>
<dbReference type="OrthoDB" id="9804823at2"/>
<dbReference type="KEGG" id="tcl:Tchl_2222"/>
<evidence type="ECO:0000256" key="6">
    <source>
        <dbReference type="ARBA" id="ARBA00022842"/>
    </source>
</evidence>
<keyword evidence="2 8" id="KW-1277">Toxin-antitoxin system</keyword>
<evidence type="ECO:0000256" key="5">
    <source>
        <dbReference type="ARBA" id="ARBA00022801"/>
    </source>
</evidence>
<reference evidence="10 11" key="1">
    <citation type="submission" date="2016-12" db="EMBL/GenBank/DDBJ databases">
        <title>Complete genome sequence of Thauera chlorobenzoica, a Betaproteobacterium degrading haloaromatics anaerobically to CO2 and halides.</title>
        <authorList>
            <person name="Goris T."/>
            <person name="Mergelsberg M."/>
            <person name="Boll M."/>
        </authorList>
    </citation>
    <scope>NUCLEOTIDE SEQUENCE [LARGE SCALE GENOMIC DNA]</scope>
    <source>
        <strain evidence="10 11">3CB1</strain>
    </source>
</reference>
<dbReference type="GO" id="GO:0000287">
    <property type="term" value="F:magnesium ion binding"/>
    <property type="evidence" value="ECO:0007669"/>
    <property type="project" value="UniProtKB-UniRule"/>
</dbReference>
<keyword evidence="5 8" id="KW-0378">Hydrolase</keyword>
<evidence type="ECO:0000256" key="8">
    <source>
        <dbReference type="HAMAP-Rule" id="MF_00265"/>
    </source>
</evidence>
<gene>
    <name evidence="8" type="primary">vapC</name>
    <name evidence="10" type="ORF">Tchl_2222</name>
</gene>
<dbReference type="InterPro" id="IPR050556">
    <property type="entry name" value="Type_II_TA_system_RNase"/>
</dbReference>
<dbReference type="Gene3D" id="3.40.50.1010">
    <property type="entry name" value="5'-nuclease"/>
    <property type="match status" value="1"/>
</dbReference>
<keyword evidence="11" id="KW-1185">Reference proteome</keyword>
<dbReference type="InterPro" id="IPR002716">
    <property type="entry name" value="PIN_dom"/>
</dbReference>
<dbReference type="STRING" id="96773.Tchl_2222"/>
<evidence type="ECO:0000256" key="7">
    <source>
        <dbReference type="ARBA" id="ARBA00038093"/>
    </source>
</evidence>
<evidence type="ECO:0000256" key="4">
    <source>
        <dbReference type="ARBA" id="ARBA00022723"/>
    </source>
</evidence>
<keyword evidence="4 8" id="KW-0479">Metal-binding</keyword>
<dbReference type="Proteomes" id="UP000185739">
    <property type="component" value="Chromosome"/>
</dbReference>
<comment type="function">
    <text evidence="8">Toxic component of a toxin-antitoxin (TA) system. An RNase.</text>
</comment>
<keyword evidence="6 8" id="KW-0460">Magnesium</keyword>
<keyword evidence="3 8" id="KW-0540">Nuclease</keyword>
<evidence type="ECO:0000259" key="9">
    <source>
        <dbReference type="Pfam" id="PF01850"/>
    </source>
</evidence>
<dbReference type="PANTHER" id="PTHR33653">
    <property type="entry name" value="RIBONUCLEASE VAPC2"/>
    <property type="match status" value="1"/>
</dbReference>
<protein>
    <recommendedName>
        <fullName evidence="8">Ribonuclease VapC</fullName>
        <shortName evidence="8">RNase VapC</shortName>
        <ecNumber evidence="8">3.1.-.-</ecNumber>
    </recommendedName>
    <alternativeName>
        <fullName evidence="8">Toxin VapC</fullName>
    </alternativeName>
</protein>
<dbReference type="EC" id="3.1.-.-" evidence="8"/>
<dbReference type="GO" id="GO:0090729">
    <property type="term" value="F:toxin activity"/>
    <property type="evidence" value="ECO:0007669"/>
    <property type="project" value="UniProtKB-KW"/>
</dbReference>
<feature type="domain" description="PIN" evidence="9">
    <location>
        <begin position="2"/>
        <end position="125"/>
    </location>
</feature>
<evidence type="ECO:0000256" key="2">
    <source>
        <dbReference type="ARBA" id="ARBA00022649"/>
    </source>
</evidence>
<dbReference type="PANTHER" id="PTHR33653:SF1">
    <property type="entry name" value="RIBONUCLEASE VAPC2"/>
    <property type="match status" value="1"/>
</dbReference>
<feature type="binding site" evidence="8">
    <location>
        <position position="102"/>
    </location>
    <ligand>
        <name>Mg(2+)</name>
        <dbReference type="ChEBI" id="CHEBI:18420"/>
    </ligand>
</feature>
<accession>A0A1H5RZ37</accession>
<dbReference type="InterPro" id="IPR022907">
    <property type="entry name" value="VapC_family"/>
</dbReference>